<dbReference type="PANTHER" id="PTHR21338:SF0">
    <property type="entry name" value="LARGE RIBOSOMAL SUBUNIT PROTEIN ML41"/>
    <property type="match status" value="1"/>
</dbReference>
<dbReference type="Pfam" id="PF09809">
    <property type="entry name" value="MRP-L27"/>
    <property type="match status" value="1"/>
</dbReference>
<keyword evidence="6" id="KW-0687">Ribonucleoprotein</keyword>
<evidence type="ECO:0000256" key="1">
    <source>
        <dbReference type="ARBA" id="ARBA00004173"/>
    </source>
</evidence>
<dbReference type="GO" id="GO:0003735">
    <property type="term" value="F:structural constituent of ribosome"/>
    <property type="evidence" value="ECO:0007669"/>
    <property type="project" value="InterPro"/>
</dbReference>
<evidence type="ECO:0000256" key="2">
    <source>
        <dbReference type="ARBA" id="ARBA00010152"/>
    </source>
</evidence>
<sequence>MELNVLSLLGKQFVRRISTSACACGKRNFKKFPIFNKRGTRDFKARQAKNPHPDVPIHTYGVRPIGYKSGTSFVTIKELIPEMIVPDLTGFKLKPYVSYRVNDIVQPPMTPEELFGAVYVKKIAEDFKSGKLGPDNEPLEPSPEERLTPEEAKEKVLSIRSDIV</sequence>
<evidence type="ECO:0000256" key="3">
    <source>
        <dbReference type="ARBA" id="ARBA00022946"/>
    </source>
</evidence>
<organism evidence="8">
    <name type="scientific">Daphnia hispanica</name>
    <dbReference type="NCBI Taxonomy" id="575233"/>
    <lineage>
        <taxon>Eukaryota</taxon>
        <taxon>Metazoa</taxon>
        <taxon>Ecdysozoa</taxon>
        <taxon>Arthropoda</taxon>
        <taxon>Crustacea</taxon>
        <taxon>Branchiopoda</taxon>
        <taxon>Diplostraca</taxon>
        <taxon>Cladocera</taxon>
        <taxon>Anomopoda</taxon>
        <taxon>Daphniidae</taxon>
        <taxon>Daphnia</taxon>
    </lineage>
</organism>
<comment type="subcellular location">
    <subcellularLocation>
        <location evidence="1">Mitochondrion</location>
    </subcellularLocation>
</comment>
<comment type="similarity">
    <text evidence="2">Belongs to the mitochondrion-specific ribosomal protein mL41 family.</text>
</comment>
<feature type="region of interest" description="Disordered" evidence="7">
    <location>
        <begin position="128"/>
        <end position="164"/>
    </location>
</feature>
<keyword evidence="3" id="KW-0809">Transit peptide</keyword>
<dbReference type="InterPro" id="IPR019189">
    <property type="entry name" value="Ribosomal_mL41"/>
</dbReference>
<dbReference type="GO" id="GO:0006412">
    <property type="term" value="P:translation"/>
    <property type="evidence" value="ECO:0007669"/>
    <property type="project" value="TreeGrafter"/>
</dbReference>
<evidence type="ECO:0000256" key="7">
    <source>
        <dbReference type="SAM" id="MobiDB-lite"/>
    </source>
</evidence>
<keyword evidence="5" id="KW-0496">Mitochondrion</keyword>
<proteinExistence type="evidence at transcript level"/>
<dbReference type="GO" id="GO:0005762">
    <property type="term" value="C:mitochondrial large ribosomal subunit"/>
    <property type="evidence" value="ECO:0007669"/>
    <property type="project" value="InterPro"/>
</dbReference>
<protein>
    <submittedName>
        <fullName evidence="8">EOG090X0IZW</fullName>
    </submittedName>
</protein>
<gene>
    <name evidence="8" type="primary">EOG090X0IZW</name>
</gene>
<dbReference type="PANTHER" id="PTHR21338">
    <property type="entry name" value="MITOCHONDRIAL RIBOSOMAL PROTEIN L41"/>
    <property type="match status" value="1"/>
</dbReference>
<dbReference type="EMBL" id="LR006524">
    <property type="protein sequence ID" value="SVE76143.1"/>
    <property type="molecule type" value="mRNA"/>
</dbReference>
<name>A0A4Y7M8F6_9CRUS</name>
<evidence type="ECO:0000313" key="8">
    <source>
        <dbReference type="EMBL" id="SVE76143.1"/>
    </source>
</evidence>
<accession>A0A4Y7M8F6</accession>
<evidence type="ECO:0000256" key="5">
    <source>
        <dbReference type="ARBA" id="ARBA00023128"/>
    </source>
</evidence>
<evidence type="ECO:0000256" key="4">
    <source>
        <dbReference type="ARBA" id="ARBA00022980"/>
    </source>
</evidence>
<reference evidence="8" key="1">
    <citation type="submission" date="2018-08" db="EMBL/GenBank/DDBJ databases">
        <authorList>
            <person name="Cornetti L."/>
        </authorList>
    </citation>
    <scope>NUCLEOTIDE SEQUENCE</scope>
    <source>
        <strain evidence="8">PT-GA-1</strain>
    </source>
</reference>
<evidence type="ECO:0000256" key="6">
    <source>
        <dbReference type="ARBA" id="ARBA00023274"/>
    </source>
</evidence>
<keyword evidence="4" id="KW-0689">Ribosomal protein</keyword>
<feature type="compositionally biased region" description="Basic and acidic residues" evidence="7">
    <location>
        <begin position="143"/>
        <end position="164"/>
    </location>
</feature>
<dbReference type="AlphaFoldDB" id="A0A4Y7M8F6"/>